<proteinExistence type="predicted"/>
<protein>
    <submittedName>
        <fullName evidence="1">Uncharacterized protein</fullName>
    </submittedName>
</protein>
<accession>A0A9D4EPD4</accession>
<dbReference type="AlphaFoldDB" id="A0A9D4EPD4"/>
<organism evidence="1 2">
    <name type="scientific">Dreissena polymorpha</name>
    <name type="common">Zebra mussel</name>
    <name type="synonym">Mytilus polymorpha</name>
    <dbReference type="NCBI Taxonomy" id="45954"/>
    <lineage>
        <taxon>Eukaryota</taxon>
        <taxon>Metazoa</taxon>
        <taxon>Spiralia</taxon>
        <taxon>Lophotrochozoa</taxon>
        <taxon>Mollusca</taxon>
        <taxon>Bivalvia</taxon>
        <taxon>Autobranchia</taxon>
        <taxon>Heteroconchia</taxon>
        <taxon>Euheterodonta</taxon>
        <taxon>Imparidentia</taxon>
        <taxon>Neoheterodontei</taxon>
        <taxon>Myida</taxon>
        <taxon>Dreissenoidea</taxon>
        <taxon>Dreissenidae</taxon>
        <taxon>Dreissena</taxon>
    </lineage>
</organism>
<keyword evidence="2" id="KW-1185">Reference proteome</keyword>
<dbReference type="EMBL" id="JAIWYP010000008">
    <property type="protein sequence ID" value="KAH3783972.1"/>
    <property type="molecule type" value="Genomic_DNA"/>
</dbReference>
<evidence type="ECO:0000313" key="2">
    <source>
        <dbReference type="Proteomes" id="UP000828390"/>
    </source>
</evidence>
<dbReference type="Proteomes" id="UP000828390">
    <property type="component" value="Unassembled WGS sequence"/>
</dbReference>
<comment type="caution">
    <text evidence="1">The sequence shown here is derived from an EMBL/GenBank/DDBJ whole genome shotgun (WGS) entry which is preliminary data.</text>
</comment>
<reference evidence="1" key="2">
    <citation type="submission" date="2020-11" db="EMBL/GenBank/DDBJ databases">
        <authorList>
            <person name="McCartney M.A."/>
            <person name="Auch B."/>
            <person name="Kono T."/>
            <person name="Mallez S."/>
            <person name="Becker A."/>
            <person name="Gohl D.M."/>
            <person name="Silverstein K.A.T."/>
            <person name="Koren S."/>
            <person name="Bechman K.B."/>
            <person name="Herman A."/>
            <person name="Abrahante J.E."/>
            <person name="Garbe J."/>
        </authorList>
    </citation>
    <scope>NUCLEOTIDE SEQUENCE</scope>
    <source>
        <strain evidence="1">Duluth1</strain>
        <tissue evidence="1">Whole animal</tissue>
    </source>
</reference>
<name>A0A9D4EPD4_DREPO</name>
<reference evidence="1" key="1">
    <citation type="journal article" date="2019" name="bioRxiv">
        <title>The Genome of the Zebra Mussel, Dreissena polymorpha: A Resource for Invasive Species Research.</title>
        <authorList>
            <person name="McCartney M.A."/>
            <person name="Auch B."/>
            <person name="Kono T."/>
            <person name="Mallez S."/>
            <person name="Zhang Y."/>
            <person name="Obille A."/>
            <person name="Becker A."/>
            <person name="Abrahante J.E."/>
            <person name="Garbe J."/>
            <person name="Badalamenti J.P."/>
            <person name="Herman A."/>
            <person name="Mangelson H."/>
            <person name="Liachko I."/>
            <person name="Sullivan S."/>
            <person name="Sone E.D."/>
            <person name="Koren S."/>
            <person name="Silverstein K.A.T."/>
            <person name="Beckman K.B."/>
            <person name="Gohl D.M."/>
        </authorList>
    </citation>
    <scope>NUCLEOTIDE SEQUENCE</scope>
    <source>
        <strain evidence="1">Duluth1</strain>
        <tissue evidence="1">Whole animal</tissue>
    </source>
</reference>
<sequence length="93" mass="10451">MIKLGSSRAHWREHGTLNYTEENNILGLLGLLLLIDFEKAFDSLSLNISTGNGKRIHTVSDNIRSTSGSFVSLSDCCPRCPTTFDQHRVHSYR</sequence>
<gene>
    <name evidence="1" type="ORF">DPMN_161922</name>
</gene>
<evidence type="ECO:0000313" key="1">
    <source>
        <dbReference type="EMBL" id="KAH3783972.1"/>
    </source>
</evidence>